<dbReference type="InterPro" id="IPR052346">
    <property type="entry name" value="O-mannosyl-transferase_TMTC"/>
</dbReference>
<dbReference type="InterPro" id="IPR011990">
    <property type="entry name" value="TPR-like_helical_dom_sf"/>
</dbReference>
<dbReference type="EMBL" id="JACIBY010000033">
    <property type="protein sequence ID" value="MBB3842314.1"/>
    <property type="molecule type" value="Genomic_DNA"/>
</dbReference>
<evidence type="ECO:0000313" key="5">
    <source>
        <dbReference type="EMBL" id="MBB3842314.1"/>
    </source>
</evidence>
<reference evidence="5 6" key="1">
    <citation type="submission" date="2020-08" db="EMBL/GenBank/DDBJ databases">
        <title>Genomic Encyclopedia of Type Strains, Phase IV (KMG-IV): sequencing the most valuable type-strain genomes for metagenomic binning, comparative biology and taxonomic classification.</title>
        <authorList>
            <person name="Goeker M."/>
        </authorList>
    </citation>
    <scope>NUCLEOTIDE SEQUENCE [LARGE SCALE GENOMIC DNA]</scope>
    <source>
        <strain evidence="5 6">DSM 17976</strain>
    </source>
</reference>
<feature type="transmembrane region" description="Helical" evidence="4">
    <location>
        <begin position="371"/>
        <end position="389"/>
    </location>
</feature>
<accession>A0A7W5ZV23</accession>
<feature type="transmembrane region" description="Helical" evidence="4">
    <location>
        <begin position="185"/>
        <end position="203"/>
    </location>
</feature>
<feature type="transmembrane region" description="Helical" evidence="4">
    <location>
        <begin position="401"/>
        <end position="419"/>
    </location>
</feature>
<sequence length="779" mass="87362">MKEYQKVQWVVFALALLIYANTLPNKWALDDGISIHKNSFVKRGLSGIPDILSKEAFTGFYGQDMNIVEGGRYRPLSPVIFAVQAEVLAPAEKGANEQAAIDKAGYRIKDLSEETLFPHILHVFNALWYGLLCLLLYRTLLLLFRAKQASNSGKAEFLALVSALIYTVHPLHTEAVANVKGLDEILAMLGSVATLYFVIRHYLQHRSEDTHQPPQQFMPWALVCYTLALFAKENAVTFMAVIPLALWFFTDANPKSIIKLTAPLLLPLLLFLGARSAVLHQPNKGEVAEELMNDPFLVLDPTAQYTPLMPNSDIKRLTNPSANTFVKMPYSNQLATNFYTWGKYLQLLAVPYPLTVDYYPRHIAIKSFTDIGVLFSVILHVCLLGWALYHIRKKKIVAFGILYYLITFSPVSNLLFPIGTNMAERFMFMPSLGFCIIVASGLYDFGKKWSGKKEVIQVKTIYLGVGALVCVYAVLTFKRNFDWKDDLTLFSKDITVSVNSGKITTDLASQLINKAIRIRAEKEAEIEGLSAVQKKAVMQETEAEQAELVKQALPLLKKSLAIHPMSNEAWFQIANAHLFLGGIESQTPDENLNHLNTALLAYEQAYKYRPAGRDTVIVKLTALCYTGLGKIVGEKFGDINASIQLLQKATTLDSLNAETFMILGTAYSMKPDFVKSIAYTQKSLSLRPNDRDTRKNLATAWQRYAFADATQKSGLLLAEKLLLEVLAEEKKLPGNNVLKRDALLKTLDLLVRNYTIQGKPDKVREYQNELLKVKASTYE</sequence>
<dbReference type="SUPFAM" id="SSF48452">
    <property type="entry name" value="TPR-like"/>
    <property type="match status" value="1"/>
</dbReference>
<comment type="caution">
    <text evidence="5">The sequence shown here is derived from an EMBL/GenBank/DDBJ whole genome shotgun (WGS) entry which is preliminary data.</text>
</comment>
<dbReference type="PANTHER" id="PTHR44227:SF3">
    <property type="entry name" value="PROTEIN O-MANNOSYL-TRANSFERASE TMTC4"/>
    <property type="match status" value="1"/>
</dbReference>
<evidence type="ECO:0000256" key="3">
    <source>
        <dbReference type="PROSITE-ProRule" id="PRU00339"/>
    </source>
</evidence>
<dbReference type="RefSeq" id="WP_183980604.1">
    <property type="nucleotide sequence ID" value="NZ_JACIBY010000033.1"/>
</dbReference>
<protein>
    <submittedName>
        <fullName evidence="5">Tetratricopeptide (TPR) repeat protein</fullName>
    </submittedName>
</protein>
<dbReference type="Gene3D" id="1.25.40.10">
    <property type="entry name" value="Tetratricopeptide repeat domain"/>
    <property type="match status" value="2"/>
</dbReference>
<name>A0A7W5ZV23_9BACT</name>
<keyword evidence="4" id="KW-1133">Transmembrane helix</keyword>
<dbReference type="Proteomes" id="UP000541352">
    <property type="component" value="Unassembled WGS sequence"/>
</dbReference>
<feature type="transmembrane region" description="Helical" evidence="4">
    <location>
        <begin position="126"/>
        <end position="144"/>
    </location>
</feature>
<feature type="transmembrane region" description="Helical" evidence="4">
    <location>
        <begin position="256"/>
        <end position="274"/>
    </location>
</feature>
<organism evidence="5 6">
    <name type="scientific">Runella defluvii</name>
    <dbReference type="NCBI Taxonomy" id="370973"/>
    <lineage>
        <taxon>Bacteria</taxon>
        <taxon>Pseudomonadati</taxon>
        <taxon>Bacteroidota</taxon>
        <taxon>Cytophagia</taxon>
        <taxon>Cytophagales</taxon>
        <taxon>Spirosomataceae</taxon>
        <taxon>Runella</taxon>
    </lineage>
</organism>
<dbReference type="AlphaFoldDB" id="A0A7W5ZV23"/>
<dbReference type="PROSITE" id="PS50005">
    <property type="entry name" value="TPR"/>
    <property type="match status" value="1"/>
</dbReference>
<evidence type="ECO:0000313" key="6">
    <source>
        <dbReference type="Proteomes" id="UP000541352"/>
    </source>
</evidence>
<gene>
    <name evidence="5" type="ORF">FHS57_006345</name>
</gene>
<keyword evidence="1" id="KW-0677">Repeat</keyword>
<evidence type="ECO:0000256" key="4">
    <source>
        <dbReference type="SAM" id="Phobius"/>
    </source>
</evidence>
<dbReference type="InterPro" id="IPR019734">
    <property type="entry name" value="TPR_rpt"/>
</dbReference>
<feature type="transmembrane region" description="Helical" evidence="4">
    <location>
        <begin position="156"/>
        <end position="173"/>
    </location>
</feature>
<keyword evidence="6" id="KW-1185">Reference proteome</keyword>
<feature type="transmembrane region" description="Helical" evidence="4">
    <location>
        <begin position="426"/>
        <end position="443"/>
    </location>
</feature>
<feature type="transmembrane region" description="Helical" evidence="4">
    <location>
        <begin position="224"/>
        <end position="250"/>
    </location>
</feature>
<proteinExistence type="predicted"/>
<keyword evidence="4" id="KW-0472">Membrane</keyword>
<keyword evidence="4" id="KW-0812">Transmembrane</keyword>
<evidence type="ECO:0000256" key="1">
    <source>
        <dbReference type="ARBA" id="ARBA00022737"/>
    </source>
</evidence>
<feature type="transmembrane region" description="Helical" evidence="4">
    <location>
        <begin position="455"/>
        <end position="475"/>
    </location>
</feature>
<dbReference type="PANTHER" id="PTHR44227">
    <property type="match status" value="1"/>
</dbReference>
<keyword evidence="2 3" id="KW-0802">TPR repeat</keyword>
<feature type="repeat" description="TPR" evidence="3">
    <location>
        <begin position="657"/>
        <end position="690"/>
    </location>
</feature>
<evidence type="ECO:0000256" key="2">
    <source>
        <dbReference type="ARBA" id="ARBA00022803"/>
    </source>
</evidence>